<gene>
    <name evidence="2" type="ORF">EJ08DRAFT_172552</name>
</gene>
<accession>A0A9P4NT31</accession>
<keyword evidence="3" id="KW-1185">Reference proteome</keyword>
<name>A0A9P4NT31_9PEZI</name>
<dbReference type="EMBL" id="MU007030">
    <property type="protein sequence ID" value="KAF2431664.1"/>
    <property type="molecule type" value="Genomic_DNA"/>
</dbReference>
<evidence type="ECO:0000256" key="1">
    <source>
        <dbReference type="SAM" id="SignalP"/>
    </source>
</evidence>
<reference evidence="2" key="1">
    <citation type="journal article" date="2020" name="Stud. Mycol.">
        <title>101 Dothideomycetes genomes: a test case for predicting lifestyles and emergence of pathogens.</title>
        <authorList>
            <person name="Haridas S."/>
            <person name="Albert R."/>
            <person name="Binder M."/>
            <person name="Bloem J."/>
            <person name="Labutti K."/>
            <person name="Salamov A."/>
            <person name="Andreopoulos B."/>
            <person name="Baker S."/>
            <person name="Barry K."/>
            <person name="Bills G."/>
            <person name="Bluhm B."/>
            <person name="Cannon C."/>
            <person name="Castanera R."/>
            <person name="Culley D."/>
            <person name="Daum C."/>
            <person name="Ezra D."/>
            <person name="Gonzalez J."/>
            <person name="Henrissat B."/>
            <person name="Kuo A."/>
            <person name="Liang C."/>
            <person name="Lipzen A."/>
            <person name="Lutzoni F."/>
            <person name="Magnuson J."/>
            <person name="Mondo S."/>
            <person name="Nolan M."/>
            <person name="Ohm R."/>
            <person name="Pangilinan J."/>
            <person name="Park H.-J."/>
            <person name="Ramirez L."/>
            <person name="Alfaro M."/>
            <person name="Sun H."/>
            <person name="Tritt A."/>
            <person name="Yoshinaga Y."/>
            <person name="Zwiers L.-H."/>
            <person name="Turgeon B."/>
            <person name="Goodwin S."/>
            <person name="Spatafora J."/>
            <person name="Crous P."/>
            <person name="Grigoriev I."/>
        </authorList>
    </citation>
    <scope>NUCLEOTIDE SEQUENCE</scope>
    <source>
        <strain evidence="2">CBS 130266</strain>
    </source>
</reference>
<evidence type="ECO:0008006" key="4">
    <source>
        <dbReference type="Google" id="ProtNLM"/>
    </source>
</evidence>
<dbReference type="Proteomes" id="UP000800235">
    <property type="component" value="Unassembled WGS sequence"/>
</dbReference>
<evidence type="ECO:0000313" key="2">
    <source>
        <dbReference type="EMBL" id="KAF2431664.1"/>
    </source>
</evidence>
<comment type="caution">
    <text evidence="2">The sequence shown here is derived from an EMBL/GenBank/DDBJ whole genome shotgun (WGS) entry which is preliminary data.</text>
</comment>
<feature type="chain" id="PRO_5040385650" description="Invertebrate defensins family profile domain-containing protein" evidence="1">
    <location>
        <begin position="19"/>
        <end position="97"/>
    </location>
</feature>
<evidence type="ECO:0000313" key="3">
    <source>
        <dbReference type="Proteomes" id="UP000800235"/>
    </source>
</evidence>
<organism evidence="2 3">
    <name type="scientific">Tothia fuscella</name>
    <dbReference type="NCBI Taxonomy" id="1048955"/>
    <lineage>
        <taxon>Eukaryota</taxon>
        <taxon>Fungi</taxon>
        <taxon>Dikarya</taxon>
        <taxon>Ascomycota</taxon>
        <taxon>Pezizomycotina</taxon>
        <taxon>Dothideomycetes</taxon>
        <taxon>Pleosporomycetidae</taxon>
        <taxon>Venturiales</taxon>
        <taxon>Cylindrosympodiaceae</taxon>
        <taxon>Tothia</taxon>
    </lineage>
</organism>
<sequence length="97" mass="9987">MKSSPIAILITLAGAAIAKPHITIKSLPEPTALAESQSSVLIDSGGLARRQACDILFRCTAGQWSTFCSSYCGARGMSGQPLICLPGESGCCCSDGH</sequence>
<proteinExistence type="predicted"/>
<keyword evidence="1" id="KW-0732">Signal</keyword>
<feature type="signal peptide" evidence="1">
    <location>
        <begin position="1"/>
        <end position="18"/>
    </location>
</feature>
<dbReference type="AlphaFoldDB" id="A0A9P4NT31"/>
<protein>
    <recommendedName>
        <fullName evidence="4">Invertebrate defensins family profile domain-containing protein</fullName>
    </recommendedName>
</protein>